<evidence type="ECO:0000259" key="2">
    <source>
        <dbReference type="SMART" id="SM00014"/>
    </source>
</evidence>
<dbReference type="OMA" id="EKLIYWD"/>
<accession>A0A8S1KZT7</accession>
<evidence type="ECO:0000313" key="4">
    <source>
        <dbReference type="Proteomes" id="UP000688137"/>
    </source>
</evidence>
<dbReference type="GO" id="GO:0042392">
    <property type="term" value="F:sphingosine-1-phosphate phosphatase activity"/>
    <property type="evidence" value="ECO:0007669"/>
    <property type="project" value="TreeGrafter"/>
</dbReference>
<dbReference type="Proteomes" id="UP000688137">
    <property type="component" value="Unassembled WGS sequence"/>
</dbReference>
<keyword evidence="4" id="KW-1185">Reference proteome</keyword>
<dbReference type="EMBL" id="CAJJDM010000027">
    <property type="protein sequence ID" value="CAD8059345.1"/>
    <property type="molecule type" value="Genomic_DNA"/>
</dbReference>
<dbReference type="PANTHER" id="PTHR14969:SF13">
    <property type="entry name" value="AT30094P"/>
    <property type="match status" value="1"/>
</dbReference>
<sequence>MSLQRVFEKLLYWDVYLSAIIHGHESLMLTVMLFLPALIFSPTTIAAPIFFITYQYGYAYSIRYVISIVLSLVLTTFFKKHFKRPRPKPRPQLSLKPMYFRNKETNYSLPSGDCAQAATFLFYFLNAYGNGDIVVILIAILMTLNVMLGRVYFCCHYFSDCHLGFGIGVTSAFLINFLLQ</sequence>
<comment type="caution">
    <text evidence="3">The sequence shown here is derived from an EMBL/GenBank/DDBJ whole genome shotgun (WGS) entry which is preliminary data.</text>
</comment>
<protein>
    <recommendedName>
        <fullName evidence="2">Phosphatidic acid phosphatase type 2/haloperoxidase domain-containing protein</fullName>
    </recommendedName>
</protein>
<dbReference type="InterPro" id="IPR000326">
    <property type="entry name" value="PAP2/HPO"/>
</dbReference>
<keyword evidence="1" id="KW-0812">Transmembrane</keyword>
<feature type="transmembrane region" description="Helical" evidence="1">
    <location>
        <begin position="27"/>
        <end position="52"/>
    </location>
</feature>
<evidence type="ECO:0000256" key="1">
    <source>
        <dbReference type="SAM" id="Phobius"/>
    </source>
</evidence>
<keyword evidence="1" id="KW-0472">Membrane</keyword>
<evidence type="ECO:0000313" key="3">
    <source>
        <dbReference type="EMBL" id="CAD8059345.1"/>
    </source>
</evidence>
<dbReference type="Pfam" id="PF01569">
    <property type="entry name" value="PAP2"/>
    <property type="match status" value="1"/>
</dbReference>
<dbReference type="SMART" id="SM00014">
    <property type="entry name" value="acidPPc"/>
    <property type="match status" value="1"/>
</dbReference>
<feature type="transmembrane region" description="Helical" evidence="1">
    <location>
        <begin position="58"/>
        <end position="78"/>
    </location>
</feature>
<dbReference type="AlphaFoldDB" id="A0A8S1KZT7"/>
<proteinExistence type="predicted"/>
<reference evidence="3" key="1">
    <citation type="submission" date="2021-01" db="EMBL/GenBank/DDBJ databases">
        <authorList>
            <consortium name="Genoscope - CEA"/>
            <person name="William W."/>
        </authorList>
    </citation>
    <scope>NUCLEOTIDE SEQUENCE</scope>
</reference>
<gene>
    <name evidence="3" type="ORF">PPRIM_AZ9-3.1.T0280354</name>
</gene>
<keyword evidence="1" id="KW-1133">Transmembrane helix</keyword>
<feature type="domain" description="Phosphatidic acid phosphatase type 2/haloperoxidase" evidence="2">
    <location>
        <begin position="56"/>
        <end position="176"/>
    </location>
</feature>
<feature type="transmembrane region" description="Helical" evidence="1">
    <location>
        <begin position="160"/>
        <end position="179"/>
    </location>
</feature>
<name>A0A8S1KZT7_PARPR</name>
<dbReference type="CDD" id="cd01610">
    <property type="entry name" value="PAP2_like"/>
    <property type="match status" value="1"/>
</dbReference>
<organism evidence="3 4">
    <name type="scientific">Paramecium primaurelia</name>
    <dbReference type="NCBI Taxonomy" id="5886"/>
    <lineage>
        <taxon>Eukaryota</taxon>
        <taxon>Sar</taxon>
        <taxon>Alveolata</taxon>
        <taxon>Ciliophora</taxon>
        <taxon>Intramacronucleata</taxon>
        <taxon>Oligohymenophorea</taxon>
        <taxon>Peniculida</taxon>
        <taxon>Parameciidae</taxon>
        <taxon>Paramecium</taxon>
    </lineage>
</organism>
<dbReference type="PANTHER" id="PTHR14969">
    <property type="entry name" value="SPHINGOSINE-1-PHOSPHATE PHOSPHOHYDROLASE"/>
    <property type="match status" value="1"/>
</dbReference>